<dbReference type="Pfam" id="PF13367">
    <property type="entry name" value="PrsW-protease"/>
    <property type="match status" value="1"/>
</dbReference>
<evidence type="ECO:0000313" key="3">
    <source>
        <dbReference type="Proteomes" id="UP000470875"/>
    </source>
</evidence>
<keyword evidence="2" id="KW-0378">Hydrolase</keyword>
<dbReference type="GO" id="GO:0006508">
    <property type="term" value="P:proteolysis"/>
    <property type="evidence" value="ECO:0007669"/>
    <property type="project" value="UniProtKB-KW"/>
</dbReference>
<keyword evidence="1" id="KW-1133">Transmembrane helix</keyword>
<keyword evidence="2" id="KW-0482">Metalloprotease</keyword>
<dbReference type="RefSeq" id="WP_154544439.1">
    <property type="nucleotide sequence ID" value="NZ_VULO01000006.1"/>
</dbReference>
<dbReference type="InterPro" id="IPR026898">
    <property type="entry name" value="PrsW"/>
</dbReference>
<feature type="transmembrane region" description="Helical" evidence="1">
    <location>
        <begin position="266"/>
        <end position="284"/>
    </location>
</feature>
<evidence type="ECO:0000313" key="2">
    <source>
        <dbReference type="EMBL" id="MSS84255.1"/>
    </source>
</evidence>
<name>A0A6N7W4L6_9ACTO</name>
<feature type="transmembrane region" description="Helical" evidence="1">
    <location>
        <begin position="58"/>
        <end position="78"/>
    </location>
</feature>
<dbReference type="GO" id="GO:0008237">
    <property type="term" value="F:metallopeptidase activity"/>
    <property type="evidence" value="ECO:0007669"/>
    <property type="project" value="UniProtKB-KW"/>
</dbReference>
<feature type="transmembrane region" description="Helical" evidence="1">
    <location>
        <begin position="165"/>
        <end position="190"/>
    </location>
</feature>
<protein>
    <submittedName>
        <fullName evidence="2">PrsW family intramembrane metalloprotease</fullName>
    </submittedName>
</protein>
<keyword evidence="3" id="KW-1185">Reference proteome</keyword>
<feature type="transmembrane region" description="Helical" evidence="1">
    <location>
        <begin position="242"/>
        <end position="259"/>
    </location>
</feature>
<feature type="transmembrane region" description="Helical" evidence="1">
    <location>
        <begin position="202"/>
        <end position="222"/>
    </location>
</feature>
<keyword evidence="2" id="KW-0645">Protease</keyword>
<keyword evidence="1" id="KW-0472">Membrane</keyword>
<reference evidence="2 3" key="1">
    <citation type="submission" date="2019-08" db="EMBL/GenBank/DDBJ databases">
        <title>In-depth cultivation of the pig gut microbiome towards novel bacterial diversity and tailored functional studies.</title>
        <authorList>
            <person name="Wylensek D."/>
            <person name="Hitch T.C.A."/>
            <person name="Clavel T."/>
        </authorList>
    </citation>
    <scope>NUCLEOTIDE SEQUENCE [LARGE SCALE GENOMIC DNA]</scope>
    <source>
        <strain evidence="2 3">WB03_NA08</strain>
    </source>
</reference>
<feature type="transmembrane region" description="Helical" evidence="1">
    <location>
        <begin position="132"/>
        <end position="153"/>
    </location>
</feature>
<sequence>MTKHGDNSLAQQGWYSYGQQGREALWTETYWSGQTRENAAITSLQWNKRLWGFLTHAWFWWLVAGTVLSTISGVGIWHAKTAKELEAEGRQAVFGFIFGWYSWALLCGMLATMVGFYLLLDRHWSLGKAQRWRGTLLWGILAGVFASAAALTLEGYAEPVWHIPYWIDLAFAGPIEETLKLMVPLLLWLVGPKYLREPLNGVLLVFTSAAVFGIQEGVTYVWDAAGSELAVVMGAARPVSELLHPSLTLIAASLIWLVAARTGRLFSWLGVLGWVIAMALHSLHDTIGANVHSSATTAGDSAANIGMSDPAVFWGTIIVLPLYALLWLIVAFQVMRVFGRELTPPDAIAHNPPRWRPLLRPWGVK</sequence>
<dbReference type="AlphaFoldDB" id="A0A6N7W4L6"/>
<dbReference type="EMBL" id="VULO01000006">
    <property type="protein sequence ID" value="MSS84255.1"/>
    <property type="molecule type" value="Genomic_DNA"/>
</dbReference>
<gene>
    <name evidence="2" type="ORF">FYJ24_05630</name>
</gene>
<keyword evidence="1" id="KW-0812">Transmembrane</keyword>
<feature type="transmembrane region" description="Helical" evidence="1">
    <location>
        <begin position="98"/>
        <end position="120"/>
    </location>
</feature>
<dbReference type="Proteomes" id="UP000470875">
    <property type="component" value="Unassembled WGS sequence"/>
</dbReference>
<evidence type="ECO:0000256" key="1">
    <source>
        <dbReference type="SAM" id="Phobius"/>
    </source>
</evidence>
<accession>A0A6N7W4L6</accession>
<feature type="transmembrane region" description="Helical" evidence="1">
    <location>
        <begin position="311"/>
        <end position="332"/>
    </location>
</feature>
<organism evidence="2 3">
    <name type="scientific">Scrofimicrobium canadense</name>
    <dbReference type="NCBI Taxonomy" id="2652290"/>
    <lineage>
        <taxon>Bacteria</taxon>
        <taxon>Bacillati</taxon>
        <taxon>Actinomycetota</taxon>
        <taxon>Actinomycetes</taxon>
        <taxon>Actinomycetales</taxon>
        <taxon>Actinomycetaceae</taxon>
        <taxon>Scrofimicrobium</taxon>
    </lineage>
</organism>
<proteinExistence type="predicted"/>
<comment type="caution">
    <text evidence="2">The sequence shown here is derived from an EMBL/GenBank/DDBJ whole genome shotgun (WGS) entry which is preliminary data.</text>
</comment>